<feature type="compositionally biased region" description="Polar residues" evidence="1">
    <location>
        <begin position="328"/>
        <end position="342"/>
    </location>
</feature>
<evidence type="ECO:0000313" key="4">
    <source>
        <dbReference type="RefSeq" id="XP_032818672.1"/>
    </source>
</evidence>
<dbReference type="InterPro" id="IPR013783">
    <property type="entry name" value="Ig-like_fold"/>
</dbReference>
<dbReference type="InterPro" id="IPR014756">
    <property type="entry name" value="Ig_E-set"/>
</dbReference>
<proteinExistence type="predicted"/>
<keyword evidence="3" id="KW-1185">Reference proteome</keyword>
<dbReference type="InterPro" id="IPR037059">
    <property type="entry name" value="RHD_DNA_bind_dom_sf"/>
</dbReference>
<organism evidence="3 4">
    <name type="scientific">Petromyzon marinus</name>
    <name type="common">Sea lamprey</name>
    <dbReference type="NCBI Taxonomy" id="7757"/>
    <lineage>
        <taxon>Eukaryota</taxon>
        <taxon>Metazoa</taxon>
        <taxon>Chordata</taxon>
        <taxon>Craniata</taxon>
        <taxon>Vertebrata</taxon>
        <taxon>Cyclostomata</taxon>
        <taxon>Hyperoartia</taxon>
        <taxon>Petromyzontiformes</taxon>
        <taxon>Petromyzontidae</taxon>
        <taxon>Petromyzon</taxon>
    </lineage>
</organism>
<dbReference type="GO" id="GO:0045944">
    <property type="term" value="P:positive regulation of transcription by RNA polymerase II"/>
    <property type="evidence" value="ECO:0007669"/>
    <property type="project" value="TreeGrafter"/>
</dbReference>
<accession>A0AAJ7TLD7</accession>
<dbReference type="GO" id="GO:0045087">
    <property type="term" value="P:innate immune response"/>
    <property type="evidence" value="ECO:0007669"/>
    <property type="project" value="TreeGrafter"/>
</dbReference>
<dbReference type="PANTHER" id="PTHR24169:SF25">
    <property type="entry name" value="DORSAL-RELATED IMMUNITY FACTOR DIF-RELATED"/>
    <property type="match status" value="1"/>
</dbReference>
<dbReference type="GO" id="GO:0038061">
    <property type="term" value="P:non-canonical NF-kappaB signal transduction"/>
    <property type="evidence" value="ECO:0007669"/>
    <property type="project" value="TreeGrafter"/>
</dbReference>
<dbReference type="Gene3D" id="2.60.40.10">
    <property type="entry name" value="Immunoglobulins"/>
    <property type="match status" value="1"/>
</dbReference>
<dbReference type="PROSITE" id="PS50254">
    <property type="entry name" value="REL_2"/>
    <property type="match status" value="1"/>
</dbReference>
<dbReference type="PANTHER" id="PTHR24169">
    <property type="entry name" value="NUCLEAR FACTOR NF-KAPPA-B PROTEIN"/>
    <property type="match status" value="1"/>
</dbReference>
<name>A0AAJ7TLD7_PETMA</name>
<dbReference type="InterPro" id="IPR002909">
    <property type="entry name" value="IPT_dom"/>
</dbReference>
<dbReference type="InterPro" id="IPR032397">
    <property type="entry name" value="RHD_dimer"/>
</dbReference>
<dbReference type="GO" id="GO:0034097">
    <property type="term" value="P:response to cytokine"/>
    <property type="evidence" value="ECO:0007669"/>
    <property type="project" value="TreeGrafter"/>
</dbReference>
<dbReference type="FunFam" id="2.60.40.10:FF:000046">
    <property type="entry name" value="Nuclear factor NF-kappa-B p105 subunit"/>
    <property type="match status" value="1"/>
</dbReference>
<dbReference type="GO" id="GO:0006954">
    <property type="term" value="P:inflammatory response"/>
    <property type="evidence" value="ECO:0007669"/>
    <property type="project" value="TreeGrafter"/>
</dbReference>
<dbReference type="SUPFAM" id="SSF81296">
    <property type="entry name" value="E set domains"/>
    <property type="match status" value="1"/>
</dbReference>
<evidence type="ECO:0000256" key="1">
    <source>
        <dbReference type="SAM" id="MobiDB-lite"/>
    </source>
</evidence>
<dbReference type="Gene3D" id="2.60.40.340">
    <property type="entry name" value="Rel homology domain (RHD), DNA-binding domain"/>
    <property type="match status" value="1"/>
</dbReference>
<dbReference type="GO" id="GO:0007249">
    <property type="term" value="P:canonical NF-kappaB signal transduction"/>
    <property type="evidence" value="ECO:0007669"/>
    <property type="project" value="TreeGrafter"/>
</dbReference>
<dbReference type="InterPro" id="IPR008967">
    <property type="entry name" value="p53-like_TF_DNA-bd_sf"/>
</dbReference>
<protein>
    <submittedName>
        <fullName evidence="4">Transcription factor p65-like isoform X1</fullName>
    </submittedName>
</protein>
<gene>
    <name evidence="4" type="primary">LOC116947258</name>
</gene>
<dbReference type="RefSeq" id="XP_032818672.1">
    <property type="nucleotide sequence ID" value="XM_032962781.1"/>
</dbReference>
<dbReference type="GO" id="GO:0000978">
    <property type="term" value="F:RNA polymerase II cis-regulatory region sequence-specific DNA binding"/>
    <property type="evidence" value="ECO:0007669"/>
    <property type="project" value="TreeGrafter"/>
</dbReference>
<dbReference type="AlphaFoldDB" id="A0AAJ7TLD7"/>
<dbReference type="CDD" id="cd07827">
    <property type="entry name" value="RHD-n"/>
    <property type="match status" value="1"/>
</dbReference>
<dbReference type="Pfam" id="PF16179">
    <property type="entry name" value="RHD_dimer"/>
    <property type="match status" value="1"/>
</dbReference>
<feature type="compositionally biased region" description="Low complexity" evidence="1">
    <location>
        <begin position="308"/>
        <end position="325"/>
    </location>
</feature>
<feature type="domain" description="RHD" evidence="2">
    <location>
        <begin position="6"/>
        <end position="178"/>
    </location>
</feature>
<dbReference type="SUPFAM" id="SSF49417">
    <property type="entry name" value="p53-like transcription factors"/>
    <property type="match status" value="1"/>
</dbReference>
<dbReference type="GO" id="GO:0033554">
    <property type="term" value="P:cellular response to stress"/>
    <property type="evidence" value="ECO:0007669"/>
    <property type="project" value="TreeGrafter"/>
</dbReference>
<dbReference type="InterPro" id="IPR011539">
    <property type="entry name" value="RHD_DNA_bind_dom"/>
</dbReference>
<feature type="region of interest" description="Disordered" evidence="1">
    <location>
        <begin position="305"/>
        <end position="371"/>
    </location>
</feature>
<evidence type="ECO:0000313" key="3">
    <source>
        <dbReference type="Proteomes" id="UP001318040"/>
    </source>
</evidence>
<evidence type="ECO:0000259" key="2">
    <source>
        <dbReference type="PROSITE" id="PS50254"/>
    </source>
</evidence>
<sequence length="519" mass="56367">MAGRGPAAPFLEVVEQPEARGMRFRYPSEGACAGSLLGASTTDRDKTYPSVRLVNLTGKAEVQVCLVTRDAPHRPHPYSLVGRDCEDGIFKQLVVQGCSTVQLINVGIQCVKKSMVQRSAEDKIRKINPFKVSDRVVVRPEEMDLTAVRLCFQAKLLPSNQILTPVLSEIIFDKKATCASQLKITRMNKTYGSVHGGDEVMLFCEKVQKDDIRVVFSLAGWQAEGIFSTGDVHKQVAIVFKTPAFHDQSICAPVKVSIHLWRPSDQQQSIPHSFLYKPELDDAFGVERKRKQTPYQLQEFVNSGAMHAGASGPPAPTAPIAAPMKPSTPATRYSKRLSSSRGLNPRRAGSVIATSPATPSPPISTPSPPDLNVSPGCIVTSTNTILNVTMSQGRILQAAQAPEAPFTDDQVAQMEEIFAQNTGPVSAVLAGDLATLRLTFDPAPAGVAMLVPSTEVAVEEEAARAAMDLALLEDVLPLTADDDHMADNVLRELQEGRLHINYNELMNIDGILPEQLMEL</sequence>
<dbReference type="PRINTS" id="PR00057">
    <property type="entry name" value="NFKBTNSCPFCT"/>
</dbReference>
<feature type="compositionally biased region" description="Pro residues" evidence="1">
    <location>
        <begin position="358"/>
        <end position="369"/>
    </location>
</feature>
<dbReference type="SMART" id="SM00429">
    <property type="entry name" value="IPT"/>
    <property type="match status" value="1"/>
</dbReference>
<dbReference type="Proteomes" id="UP001318040">
    <property type="component" value="Chromosome 29"/>
</dbReference>
<reference evidence="4" key="1">
    <citation type="submission" date="2025-08" db="UniProtKB">
        <authorList>
            <consortium name="RefSeq"/>
        </authorList>
    </citation>
    <scope>IDENTIFICATION</scope>
    <source>
        <tissue evidence="4">Sperm</tissue>
    </source>
</reference>
<dbReference type="GO" id="GO:0005737">
    <property type="term" value="C:cytoplasm"/>
    <property type="evidence" value="ECO:0007669"/>
    <property type="project" value="InterPro"/>
</dbReference>
<dbReference type="GO" id="GO:0000981">
    <property type="term" value="F:DNA-binding transcription factor activity, RNA polymerase II-specific"/>
    <property type="evidence" value="ECO:0007669"/>
    <property type="project" value="TreeGrafter"/>
</dbReference>
<dbReference type="InterPro" id="IPR000451">
    <property type="entry name" value="NFkB/Dor"/>
</dbReference>
<dbReference type="Pfam" id="PF00554">
    <property type="entry name" value="RHD_DNA_bind"/>
    <property type="match status" value="1"/>
</dbReference>
<dbReference type="GO" id="GO:0005634">
    <property type="term" value="C:nucleus"/>
    <property type="evidence" value="ECO:0007669"/>
    <property type="project" value="TreeGrafter"/>
</dbReference>
<dbReference type="KEGG" id="pmrn:116947258"/>